<dbReference type="PROSITE" id="PS00584">
    <property type="entry name" value="PFKB_KINASES_2"/>
    <property type="match status" value="1"/>
</dbReference>
<keyword evidence="2 4" id="KW-0808">Transferase</keyword>
<dbReference type="InterPro" id="IPR002173">
    <property type="entry name" value="Carboh/pur_kinase_PfkB_CS"/>
</dbReference>
<evidence type="ECO:0000259" key="5">
    <source>
        <dbReference type="Pfam" id="PF00294"/>
    </source>
</evidence>
<name>A0A8H6RVT3_9PEZI</name>
<evidence type="ECO:0000256" key="3">
    <source>
        <dbReference type="ARBA" id="ARBA00022777"/>
    </source>
</evidence>
<sequence>MPVIVAVIGSINTDLSIRTPRLPEAGETLEVVSLDVGSGGKGANQAVACARLAGEDVQVHLIARDGDDAFSSDHLAVLAKEQLDISHVTVQSGRRSGMSIAVVNTSTGENSIMYSAHANNEYPASLDASWDWVPKVADSVVFQLEIPLNVVDVVDTTAAGDTFVGAYVAKLARGFQTELDFIDGLRFASLAAAKTTQHRGAMGAIPFLKDL</sequence>
<dbReference type="GO" id="GO:0006796">
    <property type="term" value="P:phosphate-containing compound metabolic process"/>
    <property type="evidence" value="ECO:0007669"/>
    <property type="project" value="UniProtKB-ARBA"/>
</dbReference>
<dbReference type="Gene3D" id="3.40.1190.20">
    <property type="match status" value="2"/>
</dbReference>
<evidence type="ECO:0000256" key="1">
    <source>
        <dbReference type="ARBA" id="ARBA00010688"/>
    </source>
</evidence>
<dbReference type="GO" id="GO:0016301">
    <property type="term" value="F:kinase activity"/>
    <property type="evidence" value="ECO:0007669"/>
    <property type="project" value="UniProtKB-KW"/>
</dbReference>
<dbReference type="SUPFAM" id="SSF53613">
    <property type="entry name" value="Ribokinase-like"/>
    <property type="match status" value="1"/>
</dbReference>
<dbReference type="Pfam" id="PF00294">
    <property type="entry name" value="PfkB"/>
    <property type="match status" value="2"/>
</dbReference>
<evidence type="ECO:0000256" key="4">
    <source>
        <dbReference type="RuleBase" id="RU003704"/>
    </source>
</evidence>
<accession>A0A8H6RVT3</accession>
<evidence type="ECO:0000313" key="7">
    <source>
        <dbReference type="Proteomes" id="UP000660729"/>
    </source>
</evidence>
<dbReference type="EMBL" id="JABCIY010000001">
    <property type="protein sequence ID" value="KAF7198347.1"/>
    <property type="molecule type" value="Genomic_DNA"/>
</dbReference>
<dbReference type="PANTHER" id="PTHR10584:SF166">
    <property type="entry name" value="RIBOKINASE"/>
    <property type="match status" value="1"/>
</dbReference>
<reference evidence="6" key="1">
    <citation type="submission" date="2020-04" db="EMBL/GenBank/DDBJ databases">
        <title>Draft genome resource of the tomato pathogen Pseudocercospora fuligena.</title>
        <authorList>
            <person name="Zaccaron A."/>
        </authorList>
    </citation>
    <scope>NUCLEOTIDE SEQUENCE</scope>
    <source>
        <strain evidence="6">PF001</strain>
    </source>
</reference>
<proteinExistence type="inferred from homology"/>
<comment type="caution">
    <text evidence="6">The sequence shown here is derived from an EMBL/GenBank/DDBJ whole genome shotgun (WGS) entry which is preliminary data.</text>
</comment>
<dbReference type="AlphaFoldDB" id="A0A8H6RVT3"/>
<keyword evidence="7" id="KW-1185">Reference proteome</keyword>
<dbReference type="OrthoDB" id="415590at2759"/>
<organism evidence="6 7">
    <name type="scientific">Pseudocercospora fuligena</name>
    <dbReference type="NCBI Taxonomy" id="685502"/>
    <lineage>
        <taxon>Eukaryota</taxon>
        <taxon>Fungi</taxon>
        <taxon>Dikarya</taxon>
        <taxon>Ascomycota</taxon>
        <taxon>Pezizomycotina</taxon>
        <taxon>Dothideomycetes</taxon>
        <taxon>Dothideomycetidae</taxon>
        <taxon>Mycosphaerellales</taxon>
        <taxon>Mycosphaerellaceae</taxon>
        <taxon>Pseudocercospora</taxon>
    </lineage>
</organism>
<evidence type="ECO:0000256" key="2">
    <source>
        <dbReference type="ARBA" id="ARBA00022679"/>
    </source>
</evidence>
<dbReference type="InterPro" id="IPR002139">
    <property type="entry name" value="Ribo/fructo_kinase"/>
</dbReference>
<keyword evidence="3 4" id="KW-0418">Kinase</keyword>
<dbReference type="PRINTS" id="PR00990">
    <property type="entry name" value="RIBOKINASE"/>
</dbReference>
<evidence type="ECO:0000313" key="6">
    <source>
        <dbReference type="EMBL" id="KAF7198347.1"/>
    </source>
</evidence>
<dbReference type="Proteomes" id="UP000660729">
    <property type="component" value="Unassembled WGS sequence"/>
</dbReference>
<dbReference type="InterPro" id="IPR029056">
    <property type="entry name" value="Ribokinase-like"/>
</dbReference>
<dbReference type="PANTHER" id="PTHR10584">
    <property type="entry name" value="SUGAR KINASE"/>
    <property type="match status" value="1"/>
</dbReference>
<dbReference type="InterPro" id="IPR011611">
    <property type="entry name" value="PfkB_dom"/>
</dbReference>
<gene>
    <name evidence="6" type="ORF">HII31_00086</name>
</gene>
<protein>
    <submittedName>
        <fullName evidence="6">Ribokinase</fullName>
    </submittedName>
</protein>
<feature type="domain" description="Carbohydrate kinase PfkB" evidence="5">
    <location>
        <begin position="147"/>
        <end position="206"/>
    </location>
</feature>
<comment type="similarity">
    <text evidence="1 4">Belongs to the carbohydrate kinase PfkB family.</text>
</comment>
<feature type="domain" description="Carbohydrate kinase PfkB" evidence="5">
    <location>
        <begin position="5"/>
        <end position="136"/>
    </location>
</feature>